<name>A0ABN2KH86_9MICO</name>
<evidence type="ECO:0000313" key="3">
    <source>
        <dbReference type="EMBL" id="GAA1756127.1"/>
    </source>
</evidence>
<evidence type="ECO:0000256" key="2">
    <source>
        <dbReference type="SAM" id="Phobius"/>
    </source>
</evidence>
<protein>
    <recommendedName>
        <fullName evidence="5">DUF4190 domain-containing protein</fullName>
    </recommendedName>
</protein>
<evidence type="ECO:0008006" key="5">
    <source>
        <dbReference type="Google" id="ProtNLM"/>
    </source>
</evidence>
<feature type="compositionally biased region" description="Pro residues" evidence="1">
    <location>
        <begin position="25"/>
        <end position="44"/>
    </location>
</feature>
<sequence>MTDPTRPLPDLGAPRSRVQDAPPGRYVPPPGTPDPAATPYPSSPYGPAGGANPYAVGSASGQPTAAPNPYAVHQDPSALGAYAAGHSNGSAITLVVLSALCIFPLALITQIPALVLGIMSLAAGRAEPARAARLARAGWWAFAGGLVLIVVLALVMLAALIGLITAFLGLLAG</sequence>
<comment type="caution">
    <text evidence="3">The sequence shown here is derived from an EMBL/GenBank/DDBJ whole genome shotgun (WGS) entry which is preliminary data.</text>
</comment>
<keyword evidence="2" id="KW-1133">Transmembrane helix</keyword>
<feature type="transmembrane region" description="Helical" evidence="2">
    <location>
        <begin position="91"/>
        <end position="118"/>
    </location>
</feature>
<gene>
    <name evidence="3" type="ORF">GCM10009810_14840</name>
</gene>
<proteinExistence type="predicted"/>
<reference evidence="3 4" key="1">
    <citation type="journal article" date="2019" name="Int. J. Syst. Evol. Microbiol.">
        <title>The Global Catalogue of Microorganisms (GCM) 10K type strain sequencing project: providing services to taxonomists for standard genome sequencing and annotation.</title>
        <authorList>
            <consortium name="The Broad Institute Genomics Platform"/>
            <consortium name="The Broad Institute Genome Sequencing Center for Infectious Disease"/>
            <person name="Wu L."/>
            <person name="Ma J."/>
        </authorList>
    </citation>
    <scope>NUCLEOTIDE SEQUENCE [LARGE SCALE GENOMIC DNA]</scope>
    <source>
        <strain evidence="3 4">JCM 15591</strain>
    </source>
</reference>
<organism evidence="3 4">
    <name type="scientific">Nostocoides vanveenii</name>
    <dbReference type="NCBI Taxonomy" id="330835"/>
    <lineage>
        <taxon>Bacteria</taxon>
        <taxon>Bacillati</taxon>
        <taxon>Actinomycetota</taxon>
        <taxon>Actinomycetes</taxon>
        <taxon>Micrococcales</taxon>
        <taxon>Intrasporangiaceae</taxon>
        <taxon>Nostocoides</taxon>
    </lineage>
</organism>
<evidence type="ECO:0000313" key="4">
    <source>
        <dbReference type="Proteomes" id="UP001501475"/>
    </source>
</evidence>
<keyword evidence="4" id="KW-1185">Reference proteome</keyword>
<evidence type="ECO:0000256" key="1">
    <source>
        <dbReference type="SAM" id="MobiDB-lite"/>
    </source>
</evidence>
<keyword evidence="2" id="KW-0812">Transmembrane</keyword>
<dbReference type="Proteomes" id="UP001501475">
    <property type="component" value="Unassembled WGS sequence"/>
</dbReference>
<accession>A0ABN2KH86</accession>
<dbReference type="RefSeq" id="WP_324385892.1">
    <property type="nucleotide sequence ID" value="NZ_BAAAPN010000035.1"/>
</dbReference>
<keyword evidence="2" id="KW-0472">Membrane</keyword>
<feature type="region of interest" description="Disordered" evidence="1">
    <location>
        <begin position="1"/>
        <end position="45"/>
    </location>
</feature>
<feature type="transmembrane region" description="Helical" evidence="2">
    <location>
        <begin position="139"/>
        <end position="172"/>
    </location>
</feature>
<dbReference type="EMBL" id="BAAAPN010000035">
    <property type="protein sequence ID" value="GAA1756127.1"/>
    <property type="molecule type" value="Genomic_DNA"/>
</dbReference>